<protein>
    <submittedName>
        <fullName evidence="1">Uncharacterized protein</fullName>
    </submittedName>
</protein>
<dbReference type="EMBL" id="MPIN01000001">
    <property type="protein sequence ID" value="OJH42075.1"/>
    <property type="molecule type" value="Genomic_DNA"/>
</dbReference>
<dbReference type="AlphaFoldDB" id="A0A1L9BIN6"/>
<dbReference type="Proteomes" id="UP000182229">
    <property type="component" value="Unassembled WGS sequence"/>
</dbReference>
<reference evidence="2" key="1">
    <citation type="submission" date="2016-11" db="EMBL/GenBank/DDBJ databases">
        <authorList>
            <person name="Shukria A."/>
            <person name="Stevens D.C."/>
        </authorList>
    </citation>
    <scope>NUCLEOTIDE SEQUENCE [LARGE SCALE GENOMIC DNA]</scope>
    <source>
        <strain evidence="2">Cbfe23</strain>
    </source>
</reference>
<dbReference type="OrthoDB" id="4392084at2"/>
<reference evidence="1 2" key="2">
    <citation type="submission" date="2016-12" db="EMBL/GenBank/DDBJ databases">
        <title>Draft Genome Sequence of Cystobacter ferrugineus Strain Cbfe23.</title>
        <authorList>
            <person name="Akbar S."/>
            <person name="Dowd S.E."/>
            <person name="Stevens D.C."/>
        </authorList>
    </citation>
    <scope>NUCLEOTIDE SEQUENCE [LARGE SCALE GENOMIC DNA]</scope>
    <source>
        <strain evidence="1 2">Cbfe23</strain>
    </source>
</reference>
<dbReference type="RefSeq" id="WP_071896172.1">
    <property type="nucleotide sequence ID" value="NZ_MPIN01000001.1"/>
</dbReference>
<dbReference type="PANTHER" id="PTHR32487">
    <property type="entry name" value="3-OXO-DELTA(4,5)-STEROID 5-BETA-REDUCTASE"/>
    <property type="match status" value="1"/>
</dbReference>
<evidence type="ECO:0000313" key="1">
    <source>
        <dbReference type="EMBL" id="OJH42075.1"/>
    </source>
</evidence>
<sequence>MQGARRAAALATLLAKAMEWAALNEACYGEIFNITNGDVFRWSQVFPRLAHAFWIRCVEPQTFSLTEAMRDKHAVWEGLVRGHGLVPHSLQALANWAFGDFIFNVESDAFFDVNKARRFGFHEMHLDSVEETVKLMDRLMTLELLPA</sequence>
<name>A0A1L9BIN6_9BACT</name>
<dbReference type="STRING" id="83449.BON30_02305"/>
<organism evidence="1 2">
    <name type="scientific">Cystobacter ferrugineus</name>
    <dbReference type="NCBI Taxonomy" id="83449"/>
    <lineage>
        <taxon>Bacteria</taxon>
        <taxon>Pseudomonadati</taxon>
        <taxon>Myxococcota</taxon>
        <taxon>Myxococcia</taxon>
        <taxon>Myxococcales</taxon>
        <taxon>Cystobacterineae</taxon>
        <taxon>Archangiaceae</taxon>
        <taxon>Cystobacter</taxon>
    </lineage>
</organism>
<gene>
    <name evidence="1" type="ORF">BON30_02305</name>
</gene>
<keyword evidence="2" id="KW-1185">Reference proteome</keyword>
<evidence type="ECO:0000313" key="2">
    <source>
        <dbReference type="Proteomes" id="UP000182229"/>
    </source>
</evidence>
<dbReference type="PANTHER" id="PTHR32487:SF0">
    <property type="entry name" value="3-OXO-DELTA(4,5)-STEROID 5-BETA-REDUCTASE"/>
    <property type="match status" value="1"/>
</dbReference>
<accession>A0A1L9BIN6</accession>
<comment type="caution">
    <text evidence="1">The sequence shown here is derived from an EMBL/GenBank/DDBJ whole genome shotgun (WGS) entry which is preliminary data.</text>
</comment>
<proteinExistence type="predicted"/>
<dbReference type="Gene3D" id="3.40.50.720">
    <property type="entry name" value="NAD(P)-binding Rossmann-like Domain"/>
    <property type="match status" value="1"/>
</dbReference>